<gene>
    <name evidence="1" type="ORF">FHS56_000443</name>
</gene>
<dbReference type="RefSeq" id="WP_166918243.1">
    <property type="nucleotide sequence ID" value="NZ_JAASRN010000001.1"/>
</dbReference>
<organism evidence="1 2">
    <name type="scientific">Thermonema lapsum</name>
    <dbReference type="NCBI Taxonomy" id="28195"/>
    <lineage>
        <taxon>Bacteria</taxon>
        <taxon>Pseudomonadati</taxon>
        <taxon>Bacteroidota</taxon>
        <taxon>Cytophagia</taxon>
        <taxon>Cytophagales</taxon>
        <taxon>Thermonemataceae</taxon>
        <taxon>Thermonema</taxon>
    </lineage>
</organism>
<dbReference type="EMBL" id="JAASRN010000001">
    <property type="protein sequence ID" value="NIK72957.1"/>
    <property type="molecule type" value="Genomic_DNA"/>
</dbReference>
<dbReference type="Proteomes" id="UP000537126">
    <property type="component" value="Unassembled WGS sequence"/>
</dbReference>
<reference evidence="1 2" key="1">
    <citation type="submission" date="2020-03" db="EMBL/GenBank/DDBJ databases">
        <title>Genomic Encyclopedia of Type Strains, Phase IV (KMG-IV): sequencing the most valuable type-strain genomes for metagenomic binning, comparative biology and taxonomic classification.</title>
        <authorList>
            <person name="Goeker M."/>
        </authorList>
    </citation>
    <scope>NUCLEOTIDE SEQUENCE [LARGE SCALE GENOMIC DNA]</scope>
    <source>
        <strain evidence="1 2">DSM 5718</strain>
    </source>
</reference>
<name>A0A846MNN3_9BACT</name>
<evidence type="ECO:0000313" key="2">
    <source>
        <dbReference type="Proteomes" id="UP000537126"/>
    </source>
</evidence>
<proteinExistence type="predicted"/>
<keyword evidence="2" id="KW-1185">Reference proteome</keyword>
<sequence>MQEKRPFRLLAQLYLHQEQLERCDTMMLRRLLFSKEQQQKYRQQAVQMQNEYLRRQMNSLLQLIEEVERCCLKNTF</sequence>
<dbReference type="AlphaFoldDB" id="A0A846MNN3"/>
<protein>
    <submittedName>
        <fullName evidence="1">Uncharacterized protein</fullName>
    </submittedName>
</protein>
<comment type="caution">
    <text evidence="1">The sequence shown here is derived from an EMBL/GenBank/DDBJ whole genome shotgun (WGS) entry which is preliminary data.</text>
</comment>
<evidence type="ECO:0000313" key="1">
    <source>
        <dbReference type="EMBL" id="NIK72957.1"/>
    </source>
</evidence>
<accession>A0A846MNN3</accession>